<dbReference type="Pfam" id="PF13649">
    <property type="entry name" value="Methyltransf_25"/>
    <property type="match status" value="1"/>
</dbReference>
<sequence length="204" mass="23242">MHPEDTATRYDRIASWWQTQHQSSFYGIAQLERAIKFVPNKQLAIDIGCGSSGRFIQVLKEHRFQVEGLDISEEMIDLAKQLHPGITFYRADICCWNPPKLYSLIVAWDSTFHLPLEMQKPVTQKLCDALEPDGVLMFTCGGGYRQSEVSGTFQGQDFEYSTLGVNAFLKILAEHQCTCLHLEYDQYPENHVYIIAQKTGSTLS</sequence>
<dbReference type="InterPro" id="IPR029063">
    <property type="entry name" value="SAM-dependent_MTases_sf"/>
</dbReference>
<dbReference type="InterPro" id="IPR041698">
    <property type="entry name" value="Methyltransf_25"/>
</dbReference>
<dbReference type="AlphaFoldDB" id="A0AA96X6N5"/>
<dbReference type="GO" id="GO:0008168">
    <property type="term" value="F:methyltransferase activity"/>
    <property type="evidence" value="ECO:0007669"/>
    <property type="project" value="UniProtKB-KW"/>
</dbReference>
<dbReference type="SUPFAM" id="SSF53335">
    <property type="entry name" value="S-adenosyl-L-methionine-dependent methyltransferases"/>
    <property type="match status" value="1"/>
</dbReference>
<name>A0AA96X6N5_LEPBY</name>
<evidence type="ECO:0000313" key="3">
    <source>
        <dbReference type="EMBL" id="WNZ46550.1"/>
    </source>
</evidence>
<dbReference type="GO" id="GO:0032259">
    <property type="term" value="P:methylation"/>
    <property type="evidence" value="ECO:0007669"/>
    <property type="project" value="UniProtKB-KW"/>
</dbReference>
<evidence type="ECO:0000256" key="1">
    <source>
        <dbReference type="ARBA" id="ARBA00022679"/>
    </source>
</evidence>
<dbReference type="EMBL" id="CP130144">
    <property type="protein sequence ID" value="WNZ46550.1"/>
    <property type="molecule type" value="Genomic_DNA"/>
</dbReference>
<feature type="domain" description="Methyltransferase" evidence="2">
    <location>
        <begin position="45"/>
        <end position="134"/>
    </location>
</feature>
<proteinExistence type="predicted"/>
<reference evidence="3" key="1">
    <citation type="journal article" date="2023" name="Plants (Basel)">
        <title>Genomic Analysis of Leptolyngbya boryana CZ1 Reveals Efficient Carbon Fixation Modules.</title>
        <authorList>
            <person name="Bai X."/>
            <person name="Wang H."/>
            <person name="Cheng W."/>
            <person name="Wang J."/>
            <person name="Ma M."/>
            <person name="Hu H."/>
            <person name="Song Z."/>
            <person name="Ma H."/>
            <person name="Fan Y."/>
            <person name="Du C."/>
            <person name="Xu J."/>
        </authorList>
    </citation>
    <scope>NUCLEOTIDE SEQUENCE</scope>
    <source>
        <strain evidence="3">CZ1</strain>
    </source>
</reference>
<evidence type="ECO:0000259" key="2">
    <source>
        <dbReference type="Pfam" id="PF13649"/>
    </source>
</evidence>
<organism evidence="3">
    <name type="scientific">Leptolyngbya boryana CZ1</name>
    <dbReference type="NCBI Taxonomy" id="3060204"/>
    <lineage>
        <taxon>Bacteria</taxon>
        <taxon>Bacillati</taxon>
        <taxon>Cyanobacteriota</taxon>
        <taxon>Cyanophyceae</taxon>
        <taxon>Leptolyngbyales</taxon>
        <taxon>Leptolyngbyaceae</taxon>
        <taxon>Leptolyngbya group</taxon>
        <taxon>Leptolyngbya</taxon>
    </lineage>
</organism>
<reference evidence="3" key="2">
    <citation type="submission" date="2023-07" db="EMBL/GenBank/DDBJ databases">
        <authorList>
            <person name="Bai X.-H."/>
            <person name="Wang H.-H."/>
            <person name="Wang J."/>
            <person name="Ma M.-Y."/>
            <person name="Hu H.-H."/>
            <person name="Song Z.-L."/>
            <person name="Ma H.-G."/>
            <person name="Fan Y."/>
            <person name="Du C.-Y."/>
            <person name="Xu J.-C."/>
        </authorList>
    </citation>
    <scope>NUCLEOTIDE SEQUENCE</scope>
    <source>
        <strain evidence="3">CZ1</strain>
    </source>
</reference>
<dbReference type="CDD" id="cd02440">
    <property type="entry name" value="AdoMet_MTases"/>
    <property type="match status" value="1"/>
</dbReference>
<dbReference type="Gene3D" id="3.40.50.150">
    <property type="entry name" value="Vaccinia Virus protein VP39"/>
    <property type="match status" value="1"/>
</dbReference>
<protein>
    <submittedName>
        <fullName evidence="3">Class I SAM-dependent methyltransferase</fullName>
        <ecNumber evidence="3">2.1.1.-</ecNumber>
    </submittedName>
</protein>
<dbReference type="RefSeq" id="WP_316427654.1">
    <property type="nucleotide sequence ID" value="NZ_CP130144.1"/>
</dbReference>
<dbReference type="EC" id="2.1.1.-" evidence="3"/>
<accession>A0AA96X6N5</accession>
<keyword evidence="1 3" id="KW-0808">Transferase</keyword>
<dbReference type="PANTHER" id="PTHR43861">
    <property type="entry name" value="TRANS-ACONITATE 2-METHYLTRANSFERASE-RELATED"/>
    <property type="match status" value="1"/>
</dbReference>
<keyword evidence="3" id="KW-0489">Methyltransferase</keyword>
<gene>
    <name evidence="3" type="ORF">Q2T42_01700</name>
</gene>